<comment type="similarity">
    <text evidence="2 4">Belongs to the FliE family.</text>
</comment>
<dbReference type="Pfam" id="PF02049">
    <property type="entry name" value="FliE"/>
    <property type="match status" value="1"/>
</dbReference>
<dbReference type="GO" id="GO:0003774">
    <property type="term" value="F:cytoskeletal motor activity"/>
    <property type="evidence" value="ECO:0007669"/>
    <property type="project" value="InterPro"/>
</dbReference>
<dbReference type="RefSeq" id="WP_091699995.1">
    <property type="nucleotide sequence ID" value="NZ_FOJQ01000001.1"/>
</dbReference>
<accession>A0A1I0SHR9</accession>
<proteinExistence type="inferred from homology"/>
<dbReference type="GO" id="GO:0071973">
    <property type="term" value="P:bacterial-type flagellum-dependent cell motility"/>
    <property type="evidence" value="ECO:0007669"/>
    <property type="project" value="InterPro"/>
</dbReference>
<comment type="subcellular location">
    <subcellularLocation>
        <location evidence="1 4">Bacterial flagellum basal body</location>
    </subcellularLocation>
</comment>
<evidence type="ECO:0000256" key="2">
    <source>
        <dbReference type="ARBA" id="ARBA00009272"/>
    </source>
</evidence>
<evidence type="ECO:0000256" key="5">
    <source>
        <dbReference type="NCBIfam" id="TIGR00205"/>
    </source>
</evidence>
<protein>
    <recommendedName>
        <fullName evidence="4 5">Flagellar hook-basal body complex protein FliE</fullName>
    </recommendedName>
</protein>
<dbReference type="PANTHER" id="PTHR34653:SF1">
    <property type="entry name" value="FLAGELLAR HOOK-BASAL BODY COMPLEX PROTEIN FLIE"/>
    <property type="match status" value="1"/>
</dbReference>
<keyword evidence="6" id="KW-0969">Cilium</keyword>
<dbReference type="Proteomes" id="UP000198979">
    <property type="component" value="Unassembled WGS sequence"/>
</dbReference>
<sequence length="97" mass="11035">MIDRIQRAALSPAVQQQTIKPAEAQRAFSQFLKEAIQEVNKRQIQSDQLTMKLARGENVDLHNVMIASQKASVSLQLAIEVRNKVVEAYQEVMRMQV</sequence>
<reference evidence="7" key="1">
    <citation type="submission" date="2016-10" db="EMBL/GenBank/DDBJ databases">
        <authorList>
            <person name="Varghese N."/>
            <person name="Submissions S."/>
        </authorList>
    </citation>
    <scope>NUCLEOTIDE SEQUENCE [LARGE SCALE GENOMIC DNA]</scope>
    <source>
        <strain evidence="7">K1</strain>
    </source>
</reference>
<dbReference type="EMBL" id="FOJQ01000001">
    <property type="protein sequence ID" value="SFA38296.1"/>
    <property type="molecule type" value="Genomic_DNA"/>
</dbReference>
<gene>
    <name evidence="4" type="primary">fliE</name>
    <name evidence="6" type="ORF">SAMN05216169_100175</name>
</gene>
<dbReference type="OrthoDB" id="9812413at2"/>
<dbReference type="AlphaFoldDB" id="A0A1I0SHR9"/>
<evidence type="ECO:0000313" key="7">
    <source>
        <dbReference type="Proteomes" id="UP000198979"/>
    </source>
</evidence>
<keyword evidence="3 4" id="KW-0975">Bacterial flagellum</keyword>
<dbReference type="GO" id="GO:0009425">
    <property type="term" value="C:bacterial-type flagellum basal body"/>
    <property type="evidence" value="ECO:0007669"/>
    <property type="project" value="UniProtKB-SubCell"/>
</dbReference>
<keyword evidence="6" id="KW-0282">Flagellum</keyword>
<dbReference type="HAMAP" id="MF_00724">
    <property type="entry name" value="FliE"/>
    <property type="match status" value="1"/>
</dbReference>
<dbReference type="NCBIfam" id="TIGR00205">
    <property type="entry name" value="fliE"/>
    <property type="match status" value="1"/>
</dbReference>
<evidence type="ECO:0000256" key="1">
    <source>
        <dbReference type="ARBA" id="ARBA00004117"/>
    </source>
</evidence>
<evidence type="ECO:0000256" key="3">
    <source>
        <dbReference type="ARBA" id="ARBA00023143"/>
    </source>
</evidence>
<dbReference type="PRINTS" id="PR01006">
    <property type="entry name" value="FLGHOOKFLIE"/>
</dbReference>
<evidence type="ECO:0000256" key="4">
    <source>
        <dbReference type="HAMAP-Rule" id="MF_00724"/>
    </source>
</evidence>
<dbReference type="InterPro" id="IPR001624">
    <property type="entry name" value="FliE"/>
</dbReference>
<evidence type="ECO:0000313" key="6">
    <source>
        <dbReference type="EMBL" id="SFA38296.1"/>
    </source>
</evidence>
<organism evidence="6 7">
    <name type="scientific">Anoxybacillus pushchinoensis</name>
    <dbReference type="NCBI Taxonomy" id="150248"/>
    <lineage>
        <taxon>Bacteria</taxon>
        <taxon>Bacillati</taxon>
        <taxon>Bacillota</taxon>
        <taxon>Bacilli</taxon>
        <taxon>Bacillales</taxon>
        <taxon>Anoxybacillaceae</taxon>
        <taxon>Anoxybacillus</taxon>
    </lineage>
</organism>
<keyword evidence="7" id="KW-1185">Reference proteome</keyword>
<keyword evidence="6" id="KW-0966">Cell projection</keyword>
<dbReference type="GO" id="GO:0005198">
    <property type="term" value="F:structural molecule activity"/>
    <property type="evidence" value="ECO:0007669"/>
    <property type="project" value="UniProtKB-UniRule"/>
</dbReference>
<dbReference type="STRING" id="150248.SAMN05216169_100175"/>
<name>A0A1I0SHR9_9BACL</name>
<dbReference type="PANTHER" id="PTHR34653">
    <property type="match status" value="1"/>
</dbReference>